<evidence type="ECO:0000256" key="2">
    <source>
        <dbReference type="ARBA" id="ARBA00022679"/>
    </source>
</evidence>
<dbReference type="GO" id="GO:0016051">
    <property type="term" value="P:carbohydrate biosynthetic process"/>
    <property type="evidence" value="ECO:0007669"/>
    <property type="project" value="InterPro"/>
</dbReference>
<keyword evidence="2" id="KW-0808">Transferase</keyword>
<dbReference type="PANTHER" id="PTHR12137">
    <property type="entry name" value="CARBOHYDRATE SULFOTRANSFERASE"/>
    <property type="match status" value="1"/>
</dbReference>
<dbReference type="GO" id="GO:0008146">
    <property type="term" value="F:sulfotransferase activity"/>
    <property type="evidence" value="ECO:0007669"/>
    <property type="project" value="InterPro"/>
</dbReference>
<evidence type="ECO:0008006" key="10">
    <source>
        <dbReference type="Google" id="ProtNLM"/>
    </source>
</evidence>
<dbReference type="OrthoDB" id="288532at2"/>
<reference evidence="8 9" key="1">
    <citation type="submission" date="2019-12" db="EMBL/GenBank/DDBJ databases">
        <title>Genome sequencing and assembly of endphytes of Porphyra tenera.</title>
        <authorList>
            <person name="Park J.M."/>
            <person name="Shin R."/>
            <person name="Jo S.H."/>
        </authorList>
    </citation>
    <scope>NUCLEOTIDE SEQUENCE [LARGE SCALE GENOMIC DNA]</scope>
    <source>
        <strain evidence="8 9">GPM4</strain>
    </source>
</reference>
<evidence type="ECO:0000256" key="6">
    <source>
        <dbReference type="ARBA" id="ARBA00023136"/>
    </source>
</evidence>
<sequence length="256" mass="30202">MAKIPWKYKRLVNKFFYLFREKPIALKGLKNFLYHIRNLLRLGKMPQADLTGEKVLSKNKGYLYVAIPKVATRSILSYFEKYDERDALVLHSSLNNIISENDDIVSAYWFSFVRNPWARAYSCWLDKISNQLKFCDITIISRYEGLKPDMPFDKFVEWLCSEEGSDEHADRHWMSQYELLGGEKYVEEFNFIGKIENLSDDFSIVGSKINVGPNKLPELNLNQKDPLSYRDKYNDATKALIAKRYKKDVTYFKYNF</sequence>
<accession>A0A857JJD1</accession>
<dbReference type="InterPro" id="IPR005331">
    <property type="entry name" value="Sulfotransferase"/>
</dbReference>
<keyword evidence="5" id="KW-0333">Golgi apparatus</keyword>
<keyword evidence="9" id="KW-1185">Reference proteome</keyword>
<dbReference type="EMBL" id="CP047656">
    <property type="protein sequence ID" value="QHJ11402.1"/>
    <property type="molecule type" value="Genomic_DNA"/>
</dbReference>
<evidence type="ECO:0000256" key="5">
    <source>
        <dbReference type="ARBA" id="ARBA00023034"/>
    </source>
</evidence>
<evidence type="ECO:0000256" key="7">
    <source>
        <dbReference type="ARBA" id="ARBA00023180"/>
    </source>
</evidence>
<evidence type="ECO:0000256" key="3">
    <source>
        <dbReference type="ARBA" id="ARBA00022692"/>
    </source>
</evidence>
<dbReference type="GO" id="GO:0016020">
    <property type="term" value="C:membrane"/>
    <property type="evidence" value="ECO:0007669"/>
    <property type="project" value="InterPro"/>
</dbReference>
<evidence type="ECO:0000313" key="8">
    <source>
        <dbReference type="EMBL" id="QHJ11402.1"/>
    </source>
</evidence>
<gene>
    <name evidence="8" type="ORF">FX988_01631</name>
</gene>
<dbReference type="AlphaFoldDB" id="A0A857JJD1"/>
<evidence type="ECO:0000313" key="9">
    <source>
        <dbReference type="Proteomes" id="UP000464524"/>
    </source>
</evidence>
<dbReference type="KEGG" id="pmes:FX988_01631"/>
<protein>
    <recommendedName>
        <fullName evidence="10">Sulfotransferase family protein</fullName>
    </recommendedName>
</protein>
<name>A0A857JJD1_9ALTE</name>
<keyword evidence="3" id="KW-0812">Transmembrane</keyword>
<keyword evidence="7" id="KW-0325">Glycoprotein</keyword>
<dbReference type="InterPro" id="IPR018011">
    <property type="entry name" value="Carb_sulfotrans_8-10"/>
</dbReference>
<proteinExistence type="predicted"/>
<organism evidence="8 9">
    <name type="scientific">Paraglaciecola mesophila</name>
    <dbReference type="NCBI Taxonomy" id="197222"/>
    <lineage>
        <taxon>Bacteria</taxon>
        <taxon>Pseudomonadati</taxon>
        <taxon>Pseudomonadota</taxon>
        <taxon>Gammaproteobacteria</taxon>
        <taxon>Alteromonadales</taxon>
        <taxon>Alteromonadaceae</taxon>
        <taxon>Paraglaciecola</taxon>
    </lineage>
</organism>
<keyword evidence="4" id="KW-1133">Transmembrane helix</keyword>
<dbReference type="Proteomes" id="UP000464524">
    <property type="component" value="Chromosome"/>
</dbReference>
<dbReference type="Pfam" id="PF03567">
    <property type="entry name" value="Sulfotransfer_2"/>
    <property type="match status" value="1"/>
</dbReference>
<evidence type="ECO:0000256" key="4">
    <source>
        <dbReference type="ARBA" id="ARBA00022989"/>
    </source>
</evidence>
<dbReference type="PANTHER" id="PTHR12137:SF54">
    <property type="entry name" value="CARBOHYDRATE SULFOTRANSFERASE"/>
    <property type="match status" value="1"/>
</dbReference>
<comment type="subcellular location">
    <subcellularLocation>
        <location evidence="1">Golgi apparatus membrane</location>
        <topology evidence="1">Single-pass type II membrane protein</topology>
    </subcellularLocation>
</comment>
<keyword evidence="6" id="KW-0472">Membrane</keyword>
<evidence type="ECO:0000256" key="1">
    <source>
        <dbReference type="ARBA" id="ARBA00004323"/>
    </source>
</evidence>
<dbReference type="RefSeq" id="WP_160179153.1">
    <property type="nucleotide sequence ID" value="NZ_CP047656.1"/>
</dbReference>